<feature type="region of interest" description="Disordered" evidence="1">
    <location>
        <begin position="234"/>
        <end position="386"/>
    </location>
</feature>
<name>A0A1X1RIW0_MYCCE</name>
<dbReference type="AlphaFoldDB" id="A0A1X1RIW0"/>
<evidence type="ECO:0000259" key="2">
    <source>
        <dbReference type="Pfam" id="PF18879"/>
    </source>
</evidence>
<keyword evidence="5" id="KW-1185">Reference proteome</keyword>
<organism evidence="3 5">
    <name type="scientific">Mycobacterium celatum</name>
    <dbReference type="NCBI Taxonomy" id="28045"/>
    <lineage>
        <taxon>Bacteria</taxon>
        <taxon>Bacillati</taxon>
        <taxon>Actinomycetota</taxon>
        <taxon>Actinomycetes</taxon>
        <taxon>Mycobacteriales</taxon>
        <taxon>Mycobacteriaceae</taxon>
        <taxon>Mycobacterium</taxon>
    </lineage>
</organism>
<evidence type="ECO:0000313" key="5">
    <source>
        <dbReference type="Proteomes" id="UP000193907"/>
    </source>
</evidence>
<feature type="compositionally biased region" description="Low complexity" evidence="1">
    <location>
        <begin position="376"/>
        <end position="386"/>
    </location>
</feature>
<dbReference type="STRING" id="28045.AWB95_21520"/>
<evidence type="ECO:0000313" key="6">
    <source>
        <dbReference type="Proteomes" id="UP000230971"/>
    </source>
</evidence>
<accession>A0A1X1RIW0</accession>
<evidence type="ECO:0000313" key="3">
    <source>
        <dbReference type="EMBL" id="ORV06971.1"/>
    </source>
</evidence>
<dbReference type="Pfam" id="PF18879">
    <property type="entry name" value="EspA_EspE"/>
    <property type="match status" value="1"/>
</dbReference>
<dbReference type="Proteomes" id="UP000230971">
    <property type="component" value="Unassembled WGS sequence"/>
</dbReference>
<comment type="caution">
    <text evidence="3">The sequence shown here is derived from an EMBL/GenBank/DDBJ whole genome shotgun (WGS) entry which is preliminary data.</text>
</comment>
<feature type="compositionally biased region" description="Low complexity" evidence="1">
    <location>
        <begin position="276"/>
        <end position="304"/>
    </location>
</feature>
<dbReference type="OrthoDB" id="4749834at2"/>
<dbReference type="RefSeq" id="WP_062539439.1">
    <property type="nucleotide sequence ID" value="NZ_BBUN01000110.1"/>
</dbReference>
<feature type="domain" description="ESX-1 secretion-associated protein EspA/EspE-like" evidence="2">
    <location>
        <begin position="73"/>
        <end position="156"/>
    </location>
</feature>
<dbReference type="EMBL" id="LQOM01000050">
    <property type="protein sequence ID" value="ORV06971.1"/>
    <property type="molecule type" value="Genomic_DNA"/>
</dbReference>
<proteinExistence type="predicted"/>
<feature type="compositionally biased region" description="Pro residues" evidence="1">
    <location>
        <begin position="260"/>
        <end position="275"/>
    </location>
</feature>
<dbReference type="Proteomes" id="UP000193907">
    <property type="component" value="Unassembled WGS sequence"/>
</dbReference>
<dbReference type="EMBL" id="PDKV01000018">
    <property type="protein sequence ID" value="PIB78218.1"/>
    <property type="molecule type" value="Genomic_DNA"/>
</dbReference>
<dbReference type="InterPro" id="IPR043796">
    <property type="entry name" value="ESX-1_EspA/EspE-like"/>
</dbReference>
<sequence>MGFFDAIGDVVSETAEKVEKGAEWVGKVAEKVGLDKIADAAKSVSKYAGRLAVAPTPILRNGQKVIEKMLKATGEGDPERAESFGNSSRKFKASHDTLAKAHAGQGWEGGTASKAYNERTGEQVNWVTTLADGDSQVATIVSREADQLNGVRKILHYNHQLLADVASHTQWLGSLGPEGKALQATIEGFYVGMAMDQCVPKIWQMHNEANANAAALRQVTNTMYQQVASGVVVSDSSNDFDPPGGLSSKPDPGSGQPGDPKNPAPPGSDPVPAPAVPSSRGTAPGSGPHGASASASTLRASAPAHAANFSGGGGGSGVSASQFSQTPGQRPAPPNRAHSPTAGESLLPPVSNDIDGASSGTSGERAPLRPVDEASESPSSSPSTDG</sequence>
<gene>
    <name evidence="3" type="ORF">AWB95_21520</name>
    <name evidence="4" type="ORF">CQY23_15075</name>
</gene>
<evidence type="ECO:0000313" key="4">
    <source>
        <dbReference type="EMBL" id="PIB78218.1"/>
    </source>
</evidence>
<evidence type="ECO:0000256" key="1">
    <source>
        <dbReference type="SAM" id="MobiDB-lite"/>
    </source>
</evidence>
<reference evidence="4 6" key="2">
    <citation type="journal article" date="2017" name="Infect. Genet. Evol.">
        <title>The new phylogeny of the genus Mycobacterium: The old and the news.</title>
        <authorList>
            <person name="Tortoli E."/>
            <person name="Fedrizzi T."/>
            <person name="Meehan C.J."/>
            <person name="Trovato A."/>
            <person name="Grottola A."/>
            <person name="Giacobazzi E."/>
            <person name="Serpini G.F."/>
            <person name="Tagliazucchi S."/>
            <person name="Fabio A."/>
            <person name="Bettua C."/>
            <person name="Bertorelli R."/>
            <person name="Frascaro F."/>
            <person name="De Sanctis V."/>
            <person name="Pecorari M."/>
            <person name="Jousson O."/>
            <person name="Segata N."/>
            <person name="Cirillo D.M."/>
        </authorList>
    </citation>
    <scope>NUCLEOTIDE SEQUENCE [LARGE SCALE GENOMIC DNA]</scope>
    <source>
        <strain evidence="4 6">NCTC 12882</strain>
    </source>
</reference>
<protein>
    <recommendedName>
        <fullName evidence="2">ESX-1 secretion-associated protein EspA/EspE-like domain-containing protein</fullName>
    </recommendedName>
</protein>
<reference evidence="3 5" key="1">
    <citation type="submission" date="2016-01" db="EMBL/GenBank/DDBJ databases">
        <title>The new phylogeny of the genus Mycobacterium.</title>
        <authorList>
            <person name="Tarcisio F."/>
            <person name="Conor M."/>
            <person name="Antonella G."/>
            <person name="Elisabetta G."/>
            <person name="Giulia F.S."/>
            <person name="Sara T."/>
            <person name="Anna F."/>
            <person name="Clotilde B."/>
            <person name="Roberto B."/>
            <person name="Veronica D.S."/>
            <person name="Fabio R."/>
            <person name="Monica P."/>
            <person name="Olivier J."/>
            <person name="Enrico T."/>
            <person name="Nicola S."/>
        </authorList>
    </citation>
    <scope>NUCLEOTIDE SEQUENCE [LARGE SCALE GENOMIC DNA]</scope>
    <source>
        <strain evidence="3 5">DSM 44243</strain>
    </source>
</reference>